<dbReference type="InterPro" id="IPR023393">
    <property type="entry name" value="START-like_dom_sf"/>
</dbReference>
<name>A0A6H1PAV2_PRIMG</name>
<feature type="domain" description="Activator of Hsp90 ATPase homologue 1/2-like C-terminal" evidence="2">
    <location>
        <begin position="12"/>
        <end position="131"/>
    </location>
</feature>
<evidence type="ECO:0000313" key="3">
    <source>
        <dbReference type="EMBL" id="QIZ10668.1"/>
    </source>
</evidence>
<evidence type="ECO:0000256" key="1">
    <source>
        <dbReference type="ARBA" id="ARBA00006817"/>
    </source>
</evidence>
<proteinExistence type="inferred from homology"/>
<dbReference type="Gene3D" id="3.30.530.20">
    <property type="match status" value="1"/>
</dbReference>
<comment type="similarity">
    <text evidence="1">Belongs to the AHA1 family.</text>
</comment>
<reference evidence="3 4" key="1">
    <citation type="submission" date="2020-04" db="EMBL/GenBank/DDBJ databases">
        <title>Genome-Wide Identification of 5-Methylcytosine Sites in Bacterial Genomes By High-Throughput Sequencing of MspJI Restriction Fragments.</title>
        <authorList>
            <person name="Wu V."/>
        </authorList>
    </citation>
    <scope>NUCLEOTIDE SEQUENCE [LARGE SCALE GENOMIC DNA]</scope>
    <source>
        <strain evidence="3 4">S2</strain>
    </source>
</reference>
<evidence type="ECO:0000313" key="4">
    <source>
        <dbReference type="Proteomes" id="UP000501868"/>
    </source>
</evidence>
<protein>
    <recommendedName>
        <fullName evidence="2">Activator of Hsp90 ATPase homologue 1/2-like C-terminal domain-containing protein</fullName>
    </recommendedName>
</protein>
<dbReference type="Pfam" id="PF08327">
    <property type="entry name" value="AHSA1"/>
    <property type="match status" value="1"/>
</dbReference>
<dbReference type="EMBL" id="CP051128">
    <property type="protein sequence ID" value="QIZ10668.1"/>
    <property type="molecule type" value="Genomic_DNA"/>
</dbReference>
<dbReference type="AlphaFoldDB" id="A0A6H1PAV2"/>
<dbReference type="InterPro" id="IPR013538">
    <property type="entry name" value="ASHA1/2-like_C"/>
</dbReference>
<evidence type="ECO:0000259" key="2">
    <source>
        <dbReference type="Pfam" id="PF08327"/>
    </source>
</evidence>
<dbReference type="CDD" id="cd08901">
    <property type="entry name" value="SRPBCC_CalC_Aha1-like_8"/>
    <property type="match status" value="1"/>
</dbReference>
<dbReference type="Proteomes" id="UP000501868">
    <property type="component" value="Chromosome"/>
</dbReference>
<organism evidence="3 4">
    <name type="scientific">Priestia megaterium</name>
    <name type="common">Bacillus megaterium</name>
    <dbReference type="NCBI Taxonomy" id="1404"/>
    <lineage>
        <taxon>Bacteria</taxon>
        <taxon>Bacillati</taxon>
        <taxon>Bacillota</taxon>
        <taxon>Bacilli</taxon>
        <taxon>Bacillales</taxon>
        <taxon>Bacillaceae</taxon>
        <taxon>Priestia</taxon>
    </lineage>
</organism>
<accession>A0A6H1PAV2</accession>
<gene>
    <name evidence="3" type="ORF">HFZ78_31360</name>
</gene>
<reference evidence="3 4" key="2">
    <citation type="submission" date="2020-04" db="EMBL/GenBank/DDBJ databases">
        <authorList>
            <person name="Fomenkov A."/>
            <person name="Anton B.P."/>
            <person name="Roberts R.J."/>
        </authorList>
    </citation>
    <scope>NUCLEOTIDE SEQUENCE [LARGE SCALE GENOMIC DNA]</scope>
    <source>
        <strain evidence="3 4">S2</strain>
    </source>
</reference>
<dbReference type="SUPFAM" id="SSF55961">
    <property type="entry name" value="Bet v1-like"/>
    <property type="match status" value="1"/>
</dbReference>
<sequence>MYNLTKFKIIKPANEVFEAFVNPSKIKNFWFSSSSRWEQGQTVTLRYEEYDAQVDIEVIEVEVNKKIVFRWGTDGEGNCVTISLEELDQSSTIIEVIEEGFSEDDGELVAQLIDNKEGWVYMLTCLKGYLEFGINKLRAAIVK</sequence>